<keyword evidence="2" id="KW-0342">GTP-binding</keyword>
<dbReference type="PANTHER" id="PTHR47979">
    <property type="entry name" value="DRAB11-RELATED"/>
    <property type="match status" value="1"/>
</dbReference>
<dbReference type="OMA" id="RAVEYTQ"/>
<reference evidence="3 4" key="1">
    <citation type="journal article" date="2018" name="Nat. Ecol. Evol.">
        <title>Shark genomes provide insights into elasmobranch evolution and the origin of vertebrates.</title>
        <authorList>
            <person name="Hara Y"/>
            <person name="Yamaguchi K"/>
            <person name="Onimaru K"/>
            <person name="Kadota M"/>
            <person name="Koyanagi M"/>
            <person name="Keeley SD"/>
            <person name="Tatsumi K"/>
            <person name="Tanaka K"/>
            <person name="Motone F"/>
            <person name="Kageyama Y"/>
            <person name="Nozu R"/>
            <person name="Adachi N"/>
            <person name="Nishimura O"/>
            <person name="Nakagawa R"/>
            <person name="Tanegashima C"/>
            <person name="Kiyatake I"/>
            <person name="Matsumoto R"/>
            <person name="Murakumo K"/>
            <person name="Nishida K"/>
            <person name="Terakita A"/>
            <person name="Kuratani S"/>
            <person name="Sato K"/>
            <person name="Hyodo S Kuraku.S."/>
        </authorList>
    </citation>
    <scope>NUCLEOTIDE SEQUENCE [LARGE SCALE GENOMIC DNA]</scope>
</reference>
<sequence length="76" mass="8503">WELTATICLVYDITNEATFNSCTKWLERARTQAPSGQLAGVLVGNKTDLACRRAVEYTQAQEWAANQGLEYFETSV</sequence>
<dbReference type="OrthoDB" id="265044at2759"/>
<evidence type="ECO:0008006" key="5">
    <source>
        <dbReference type="Google" id="ProtNLM"/>
    </source>
</evidence>
<evidence type="ECO:0000313" key="4">
    <source>
        <dbReference type="Proteomes" id="UP000288216"/>
    </source>
</evidence>
<dbReference type="InterPro" id="IPR001806">
    <property type="entry name" value="Small_GTPase"/>
</dbReference>
<evidence type="ECO:0000313" key="3">
    <source>
        <dbReference type="EMBL" id="GCB83720.1"/>
    </source>
</evidence>
<evidence type="ECO:0000256" key="2">
    <source>
        <dbReference type="ARBA" id="ARBA00023134"/>
    </source>
</evidence>
<organism evidence="3 4">
    <name type="scientific">Scyliorhinus torazame</name>
    <name type="common">Cloudy catshark</name>
    <name type="synonym">Catulus torazame</name>
    <dbReference type="NCBI Taxonomy" id="75743"/>
    <lineage>
        <taxon>Eukaryota</taxon>
        <taxon>Metazoa</taxon>
        <taxon>Chordata</taxon>
        <taxon>Craniata</taxon>
        <taxon>Vertebrata</taxon>
        <taxon>Chondrichthyes</taxon>
        <taxon>Elasmobranchii</taxon>
        <taxon>Galeomorphii</taxon>
        <taxon>Galeoidea</taxon>
        <taxon>Carcharhiniformes</taxon>
        <taxon>Scyliorhinidae</taxon>
        <taxon>Scyliorhinus</taxon>
    </lineage>
</organism>
<dbReference type="InterPro" id="IPR027417">
    <property type="entry name" value="P-loop_NTPase"/>
</dbReference>
<dbReference type="SMART" id="SM00175">
    <property type="entry name" value="RAB"/>
    <property type="match status" value="1"/>
</dbReference>
<keyword evidence="4" id="KW-1185">Reference proteome</keyword>
<dbReference type="InterPro" id="IPR050209">
    <property type="entry name" value="Rab_GTPases_membrane_traffic"/>
</dbReference>
<dbReference type="EMBL" id="BFAA01041853">
    <property type="protein sequence ID" value="GCB83720.1"/>
    <property type="molecule type" value="Genomic_DNA"/>
</dbReference>
<dbReference type="Gene3D" id="3.40.50.300">
    <property type="entry name" value="P-loop containing nucleotide triphosphate hydrolases"/>
    <property type="match status" value="1"/>
</dbReference>
<dbReference type="SUPFAM" id="SSF52540">
    <property type="entry name" value="P-loop containing nucleoside triphosphate hydrolases"/>
    <property type="match status" value="1"/>
</dbReference>
<accession>A0A401QEB9</accession>
<comment type="caution">
    <text evidence="3">The sequence shown here is derived from an EMBL/GenBank/DDBJ whole genome shotgun (WGS) entry which is preliminary data.</text>
</comment>
<dbReference type="Pfam" id="PF00071">
    <property type="entry name" value="Ras"/>
    <property type="match status" value="1"/>
</dbReference>
<proteinExistence type="predicted"/>
<name>A0A401QEB9_SCYTO</name>
<gene>
    <name evidence="3" type="ORF">scyTo_0024240</name>
</gene>
<dbReference type="STRING" id="75743.A0A401QEB9"/>
<dbReference type="PROSITE" id="PS51419">
    <property type="entry name" value="RAB"/>
    <property type="match status" value="1"/>
</dbReference>
<dbReference type="Proteomes" id="UP000288216">
    <property type="component" value="Unassembled WGS sequence"/>
</dbReference>
<keyword evidence="1" id="KW-0547">Nucleotide-binding</keyword>
<dbReference type="GO" id="GO:0003924">
    <property type="term" value="F:GTPase activity"/>
    <property type="evidence" value="ECO:0007669"/>
    <property type="project" value="InterPro"/>
</dbReference>
<dbReference type="GO" id="GO:0005525">
    <property type="term" value="F:GTP binding"/>
    <property type="evidence" value="ECO:0007669"/>
    <property type="project" value="UniProtKB-KW"/>
</dbReference>
<evidence type="ECO:0000256" key="1">
    <source>
        <dbReference type="ARBA" id="ARBA00022741"/>
    </source>
</evidence>
<dbReference type="AlphaFoldDB" id="A0A401QEB9"/>
<protein>
    <recommendedName>
        <fullName evidence="5">Small monomeric GTPase</fullName>
    </recommendedName>
</protein>
<feature type="non-terminal residue" evidence="3">
    <location>
        <position position="1"/>
    </location>
</feature>
<feature type="non-terminal residue" evidence="3">
    <location>
        <position position="76"/>
    </location>
</feature>